<protein>
    <recommendedName>
        <fullName evidence="7">HMG box domain-containing protein</fullName>
    </recommendedName>
</protein>
<organism evidence="8 9">
    <name type="scientific">Cloeon dipterum</name>
    <dbReference type="NCBI Taxonomy" id="197152"/>
    <lineage>
        <taxon>Eukaryota</taxon>
        <taxon>Metazoa</taxon>
        <taxon>Ecdysozoa</taxon>
        <taxon>Arthropoda</taxon>
        <taxon>Hexapoda</taxon>
        <taxon>Insecta</taxon>
        <taxon>Pterygota</taxon>
        <taxon>Palaeoptera</taxon>
        <taxon>Ephemeroptera</taxon>
        <taxon>Pisciforma</taxon>
        <taxon>Baetidae</taxon>
        <taxon>Cloeon</taxon>
    </lineage>
</organism>
<feature type="region of interest" description="Disordered" evidence="6">
    <location>
        <begin position="261"/>
        <end position="317"/>
    </location>
</feature>
<keyword evidence="1" id="KW-0805">Transcription regulation</keyword>
<evidence type="ECO:0000256" key="4">
    <source>
        <dbReference type="ARBA" id="ARBA00023242"/>
    </source>
</evidence>
<dbReference type="AlphaFoldDB" id="A0A8S1D1P8"/>
<dbReference type="SMART" id="SM00398">
    <property type="entry name" value="HMG"/>
    <property type="match status" value="1"/>
</dbReference>
<evidence type="ECO:0000256" key="5">
    <source>
        <dbReference type="PROSITE-ProRule" id="PRU00267"/>
    </source>
</evidence>
<feature type="domain" description="HMG box" evidence="7">
    <location>
        <begin position="126"/>
        <end position="194"/>
    </location>
</feature>
<feature type="compositionally biased region" description="Gly residues" evidence="6">
    <location>
        <begin position="206"/>
        <end position="216"/>
    </location>
</feature>
<dbReference type="EMBL" id="CADEPI010000094">
    <property type="protein sequence ID" value="CAB3374141.1"/>
    <property type="molecule type" value="Genomic_DNA"/>
</dbReference>
<feature type="DNA-binding region" description="HMG box" evidence="5">
    <location>
        <begin position="126"/>
        <end position="194"/>
    </location>
</feature>
<evidence type="ECO:0000256" key="2">
    <source>
        <dbReference type="ARBA" id="ARBA00023125"/>
    </source>
</evidence>
<dbReference type="Proteomes" id="UP000494165">
    <property type="component" value="Unassembled WGS sequence"/>
</dbReference>
<keyword evidence="3" id="KW-0804">Transcription</keyword>
<dbReference type="GO" id="GO:0005634">
    <property type="term" value="C:nucleus"/>
    <property type="evidence" value="ECO:0007669"/>
    <property type="project" value="UniProtKB-UniRule"/>
</dbReference>
<evidence type="ECO:0000313" key="8">
    <source>
        <dbReference type="EMBL" id="CAB3374141.1"/>
    </source>
</evidence>
<dbReference type="PANTHER" id="PTHR10270:SF317">
    <property type="entry name" value="TRANSCRIPTION FACTOR SOX-15-RELATED"/>
    <property type="match status" value="1"/>
</dbReference>
<dbReference type="GO" id="GO:0000978">
    <property type="term" value="F:RNA polymerase II cis-regulatory region sequence-specific DNA binding"/>
    <property type="evidence" value="ECO:0007669"/>
    <property type="project" value="TreeGrafter"/>
</dbReference>
<dbReference type="PANTHER" id="PTHR10270">
    <property type="entry name" value="SOX TRANSCRIPTION FACTOR"/>
    <property type="match status" value="1"/>
</dbReference>
<dbReference type="Gene3D" id="1.10.30.10">
    <property type="entry name" value="High mobility group box domain"/>
    <property type="match status" value="1"/>
</dbReference>
<feature type="compositionally biased region" description="Basic residues" evidence="6">
    <location>
        <begin position="196"/>
        <end position="205"/>
    </location>
</feature>
<keyword evidence="9" id="KW-1185">Reference proteome</keyword>
<dbReference type="PROSITE" id="PS50118">
    <property type="entry name" value="HMG_BOX_2"/>
    <property type="match status" value="1"/>
</dbReference>
<dbReference type="InterPro" id="IPR050140">
    <property type="entry name" value="SRY-related_HMG-box_TF-like"/>
</dbReference>
<feature type="region of interest" description="Disordered" evidence="6">
    <location>
        <begin position="339"/>
        <end position="362"/>
    </location>
</feature>
<reference evidence="8 9" key="1">
    <citation type="submission" date="2020-04" db="EMBL/GenBank/DDBJ databases">
        <authorList>
            <person name="Alioto T."/>
            <person name="Alioto T."/>
            <person name="Gomez Garrido J."/>
        </authorList>
    </citation>
    <scope>NUCLEOTIDE SEQUENCE [LARGE SCALE GENOMIC DNA]</scope>
</reference>
<feature type="compositionally biased region" description="Low complexity" evidence="6">
    <location>
        <begin position="217"/>
        <end position="236"/>
    </location>
</feature>
<feature type="region of interest" description="Disordered" evidence="6">
    <location>
        <begin position="65"/>
        <end position="126"/>
    </location>
</feature>
<feature type="region of interest" description="Disordered" evidence="6">
    <location>
        <begin position="187"/>
        <end position="236"/>
    </location>
</feature>
<dbReference type="GO" id="GO:0030154">
    <property type="term" value="P:cell differentiation"/>
    <property type="evidence" value="ECO:0007669"/>
    <property type="project" value="TreeGrafter"/>
</dbReference>
<gene>
    <name evidence="8" type="ORF">CLODIP_2_CD10500</name>
</gene>
<dbReference type="OrthoDB" id="6247875at2759"/>
<name>A0A8S1D1P8_9INSE</name>
<evidence type="ECO:0000256" key="1">
    <source>
        <dbReference type="ARBA" id="ARBA00023015"/>
    </source>
</evidence>
<sequence length="611" mass="66538">MMDEYKPDLMLGHSGYPQLHLPPAPEASQTMGAGNSFHEFAAASSAQYYMRYADDPSGHMLQGVVRGSPGASEEATSTWMPGFGTASPGRGGDDRSHLMQPMQPMPLGGGGGPKGQIGAQKKEQRIRRPMNAFMVWAKVERKKLADENPDLHNADLSKMLGKKWKSLTPQDRRPFVEEAEHLRVIHMQEHPDYKYRPRRRKHNKRGGGANPGGANPGGAATQSGRRSESSRSPGGSLLQQHLYQQPRVAASPAAPTSPFRHLSNYASSSSPASYYNPSPMLHTPDSSPTGSPEPGADSLRGMAKRTSPEAVASREHAAHARNVADGAGQHVPVPAAAAEQEKFKSFRQQQQQHHHQQQQQQQRFFNGGVAPAHHFQLPTGGAIVMGRSGAIPSQSYPGRTHYESVTSTFYPPVVIPPSSAAASAATASPPPAASVHSMYNGANAAASSYLAYGMHCSPSGYQQSLPGARDACQGPSSMSDDLSAATGTCRSTFQSAHHHHQFQVSASDELLMDAGQLDTHEFDRYLNKSQHDMDSNHNYQHQIQQQQHHHHQAVQMGYYQQQQQQHQAAVDALKNEAEYGNGDLQMEQQIKTEDDFSLILADVRKTCYNSS</sequence>
<dbReference type="GO" id="GO:0001228">
    <property type="term" value="F:DNA-binding transcription activator activity, RNA polymerase II-specific"/>
    <property type="evidence" value="ECO:0007669"/>
    <property type="project" value="TreeGrafter"/>
</dbReference>
<dbReference type="FunFam" id="1.10.30.10:FF:000008">
    <property type="entry name" value="transcription factor SOX-7"/>
    <property type="match status" value="1"/>
</dbReference>
<dbReference type="CDD" id="cd22032">
    <property type="entry name" value="HMG-box_SoxF"/>
    <property type="match status" value="1"/>
</dbReference>
<dbReference type="InterPro" id="IPR009071">
    <property type="entry name" value="HMG_box_dom"/>
</dbReference>
<dbReference type="SUPFAM" id="SSF47095">
    <property type="entry name" value="HMG-box"/>
    <property type="match status" value="1"/>
</dbReference>
<keyword evidence="2 5" id="KW-0238">DNA-binding</keyword>
<dbReference type="Pfam" id="PF00505">
    <property type="entry name" value="HMG_box"/>
    <property type="match status" value="1"/>
</dbReference>
<keyword evidence="4 5" id="KW-0539">Nucleus</keyword>
<evidence type="ECO:0000256" key="3">
    <source>
        <dbReference type="ARBA" id="ARBA00023163"/>
    </source>
</evidence>
<comment type="caution">
    <text evidence="8">The sequence shown here is derived from an EMBL/GenBank/DDBJ whole genome shotgun (WGS) entry which is preliminary data.</text>
</comment>
<proteinExistence type="predicted"/>
<evidence type="ECO:0000313" key="9">
    <source>
        <dbReference type="Proteomes" id="UP000494165"/>
    </source>
</evidence>
<accession>A0A8S1D1P8</accession>
<evidence type="ECO:0000259" key="7">
    <source>
        <dbReference type="PROSITE" id="PS50118"/>
    </source>
</evidence>
<dbReference type="InterPro" id="IPR036910">
    <property type="entry name" value="HMG_box_dom_sf"/>
</dbReference>
<evidence type="ECO:0000256" key="6">
    <source>
        <dbReference type="SAM" id="MobiDB-lite"/>
    </source>
</evidence>
<feature type="compositionally biased region" description="Low complexity" evidence="6">
    <location>
        <begin position="263"/>
        <end position="279"/>
    </location>
</feature>